<gene>
    <name evidence="1" type="ORF">M9H77_34811</name>
</gene>
<keyword evidence="2" id="KW-1185">Reference proteome</keyword>
<dbReference type="EMBL" id="CM044708">
    <property type="protein sequence ID" value="KAI5648806.1"/>
    <property type="molecule type" value="Genomic_DNA"/>
</dbReference>
<dbReference type="Proteomes" id="UP001060085">
    <property type="component" value="Linkage Group LG08"/>
</dbReference>
<accession>A0ACB9ZPS1</accession>
<evidence type="ECO:0000313" key="1">
    <source>
        <dbReference type="EMBL" id="KAI5648806.1"/>
    </source>
</evidence>
<evidence type="ECO:0000313" key="2">
    <source>
        <dbReference type="Proteomes" id="UP001060085"/>
    </source>
</evidence>
<organism evidence="1 2">
    <name type="scientific">Catharanthus roseus</name>
    <name type="common">Madagascar periwinkle</name>
    <name type="synonym">Vinca rosea</name>
    <dbReference type="NCBI Taxonomy" id="4058"/>
    <lineage>
        <taxon>Eukaryota</taxon>
        <taxon>Viridiplantae</taxon>
        <taxon>Streptophyta</taxon>
        <taxon>Embryophyta</taxon>
        <taxon>Tracheophyta</taxon>
        <taxon>Spermatophyta</taxon>
        <taxon>Magnoliopsida</taxon>
        <taxon>eudicotyledons</taxon>
        <taxon>Gunneridae</taxon>
        <taxon>Pentapetalae</taxon>
        <taxon>asterids</taxon>
        <taxon>lamiids</taxon>
        <taxon>Gentianales</taxon>
        <taxon>Apocynaceae</taxon>
        <taxon>Rauvolfioideae</taxon>
        <taxon>Vinceae</taxon>
        <taxon>Catharanthinae</taxon>
        <taxon>Catharanthus</taxon>
    </lineage>
</organism>
<proteinExistence type="predicted"/>
<name>A0ACB9ZPS1_CATRO</name>
<comment type="caution">
    <text evidence="1">The sequence shown here is derived from an EMBL/GenBank/DDBJ whole genome shotgun (WGS) entry which is preliminary data.</text>
</comment>
<reference evidence="2" key="1">
    <citation type="journal article" date="2023" name="Nat. Plants">
        <title>Single-cell RNA sequencing provides a high-resolution roadmap for understanding the multicellular compartmentation of specialized metabolism.</title>
        <authorList>
            <person name="Sun S."/>
            <person name="Shen X."/>
            <person name="Li Y."/>
            <person name="Li Y."/>
            <person name="Wang S."/>
            <person name="Li R."/>
            <person name="Zhang H."/>
            <person name="Shen G."/>
            <person name="Guo B."/>
            <person name="Wei J."/>
            <person name="Xu J."/>
            <person name="St-Pierre B."/>
            <person name="Chen S."/>
            <person name="Sun C."/>
        </authorList>
    </citation>
    <scope>NUCLEOTIDE SEQUENCE [LARGE SCALE GENOMIC DNA]</scope>
</reference>
<sequence>MAAGSPYKSSSNLFSNSSSNSHPPSLIMNGPCAACKMLRRRCAEKCVLAPYFPRNEPLKFVIAHKVFGASNIIKMLQELPEEQRADAVNSMVYEANARIQDPVYGCTGVICLLQKQITDLQAEVAKSKAEIFNIQCQNDNLVSVIANMGLSQQYQDLISDQMHPPHNNTTSWALHD</sequence>
<protein>
    <submittedName>
        <fullName evidence="1">Uncharacterized protein</fullName>
    </submittedName>
</protein>